<comment type="similarity">
    <text evidence="11 12">Belongs to the TonB-dependent receptor family.</text>
</comment>
<feature type="domain" description="TonB-dependent receptor plug" evidence="16">
    <location>
        <begin position="80"/>
        <end position="186"/>
    </location>
</feature>
<evidence type="ECO:0000256" key="3">
    <source>
        <dbReference type="ARBA" id="ARBA00022452"/>
    </source>
</evidence>
<keyword evidence="14" id="KW-0732">Signal</keyword>
<accession>A0ABU4PLQ3</accession>
<dbReference type="SUPFAM" id="SSF56935">
    <property type="entry name" value="Porins"/>
    <property type="match status" value="1"/>
</dbReference>
<keyword evidence="4" id="KW-0410">Iron transport</keyword>
<keyword evidence="3 11" id="KW-1134">Transmembrane beta strand</keyword>
<evidence type="ECO:0000256" key="11">
    <source>
        <dbReference type="PROSITE-ProRule" id="PRU01360"/>
    </source>
</evidence>
<feature type="domain" description="TonB-dependent receptor-like beta-barrel" evidence="15">
    <location>
        <begin position="342"/>
        <end position="817"/>
    </location>
</feature>
<dbReference type="Proteomes" id="UP001279660">
    <property type="component" value="Unassembled WGS sequence"/>
</dbReference>
<evidence type="ECO:0000256" key="13">
    <source>
        <dbReference type="SAM" id="MobiDB-lite"/>
    </source>
</evidence>
<dbReference type="RefSeq" id="WP_010402451.1">
    <property type="nucleotide sequence ID" value="NZ_JAWXXV010000001.1"/>
</dbReference>
<evidence type="ECO:0000313" key="17">
    <source>
        <dbReference type="EMBL" id="MDX5985086.1"/>
    </source>
</evidence>
<sequence>MTRNRINSRRILLLGGVALVSLSALPAAAQTAPGSTTPPPSTQDPTVPATGATGAAPAADDQSGFSNDIVVTAQRREEKLSRVPLSVQAFSGEQLTTKVIVSEQDVGQLVPGLLVKNGQTSNQLSFSMRGQTLDPFSGTSAAVLTYFNEAPYSPYNTSTVFFDLGSVQVLKGPQGTLFGRNATGGAVLYTSPTPGNDFSGNILVRGGQRNNIQVQGAVDLPLVKDVLLVRIAGDLTKQDGYIRNRYTGNTLGDKDSKAGRITILLKPTEKFRNTLLVQYSDFRGTEGSGNLWTYYTTPNAAGQQFINNGVTSVRNTNGTPLTSTLDTVYNVYSGVLFNRSGNNLGDSNLTPGPAYGPGRFPGGVAGYAAFSRANPYDIYLQFDLPHRAHSTFIANTTEFDVSDGLTIKNIFSFMDSYTRLPGNLAGGPFGALWLYNDPNNATGVSGNGGPGGQTFKAKTYSEELQLQGKLFDDKLSYTLGGFYTSFKHFDIIPVHVGAEINPTAGAAPAFGLPADIDYTYNAKDISKAVYAQIDYKLTDKLKVTLGGRYTWESVSLTQAPGSIFSVTGVQPVGKLQHRDLSAPSWTFNLQYQIDPENMIYFAQRGSFRSGNFNGTVLPLNDANFFGNEFAHDFEVGYKFSGRIGSVPFRFNIAAYDEIVKKAQHAVYAVVGGNPAGFTLNVPEAVTKGVEVDTSISLLPWLDITATGAYTDAKYTKGVVNVARLTGVAGSTILFDSYPDTPKWSGSLGVDLTLPFPESVGKVVLHGEVYGQTHTFFSSNEGSVTPGTRLEGYSNVNLRLSWNDIGGSKFSAGVYMKNVFDRLYYVSGYALGAAGGYNTAYPGEPRTIAGEVSFKF</sequence>
<name>A0ABU4PLQ3_9SPHN</name>
<evidence type="ECO:0000256" key="5">
    <source>
        <dbReference type="ARBA" id="ARBA00022692"/>
    </source>
</evidence>
<feature type="signal peptide" evidence="14">
    <location>
        <begin position="1"/>
        <end position="29"/>
    </location>
</feature>
<keyword evidence="9 11" id="KW-0472">Membrane</keyword>
<evidence type="ECO:0000256" key="9">
    <source>
        <dbReference type="ARBA" id="ARBA00023136"/>
    </source>
</evidence>
<dbReference type="PANTHER" id="PTHR32552">
    <property type="entry name" value="FERRICHROME IRON RECEPTOR-RELATED"/>
    <property type="match status" value="1"/>
</dbReference>
<feature type="region of interest" description="Disordered" evidence="13">
    <location>
        <begin position="30"/>
        <end position="65"/>
    </location>
</feature>
<reference evidence="17 18" key="1">
    <citation type="submission" date="2023-11" db="EMBL/GenBank/DDBJ databases">
        <title>MicrobeMod: A computational toolkit for identifying prokaryotic methylation and restriction-modification with nanopore sequencing.</title>
        <authorList>
            <person name="Crits-Christoph A."/>
            <person name="Kang S.C."/>
            <person name="Lee H."/>
            <person name="Ostrov N."/>
        </authorList>
    </citation>
    <scope>NUCLEOTIDE SEQUENCE [LARGE SCALE GENOMIC DNA]</scope>
    <source>
        <strain evidence="17 18">ATCC 14820</strain>
    </source>
</reference>
<proteinExistence type="inferred from homology"/>
<evidence type="ECO:0000256" key="10">
    <source>
        <dbReference type="ARBA" id="ARBA00023237"/>
    </source>
</evidence>
<dbReference type="InterPro" id="IPR039426">
    <property type="entry name" value="TonB-dep_rcpt-like"/>
</dbReference>
<dbReference type="Pfam" id="PF00593">
    <property type="entry name" value="TonB_dep_Rec_b-barrel"/>
    <property type="match status" value="1"/>
</dbReference>
<evidence type="ECO:0000256" key="14">
    <source>
        <dbReference type="SAM" id="SignalP"/>
    </source>
</evidence>
<evidence type="ECO:0000256" key="4">
    <source>
        <dbReference type="ARBA" id="ARBA00022496"/>
    </source>
</evidence>
<keyword evidence="2 11" id="KW-0813">Transport</keyword>
<feature type="chain" id="PRO_5046629663" evidence="14">
    <location>
        <begin position="30"/>
        <end position="855"/>
    </location>
</feature>
<evidence type="ECO:0000256" key="7">
    <source>
        <dbReference type="ARBA" id="ARBA00023065"/>
    </source>
</evidence>
<gene>
    <name evidence="17" type="ORF">SIL82_12520</name>
</gene>
<keyword evidence="6" id="KW-0408">Iron</keyword>
<evidence type="ECO:0000256" key="8">
    <source>
        <dbReference type="ARBA" id="ARBA00023077"/>
    </source>
</evidence>
<evidence type="ECO:0000313" key="18">
    <source>
        <dbReference type="Proteomes" id="UP001279660"/>
    </source>
</evidence>
<evidence type="ECO:0000259" key="15">
    <source>
        <dbReference type="Pfam" id="PF00593"/>
    </source>
</evidence>
<comment type="subcellular location">
    <subcellularLocation>
        <location evidence="1 11">Cell outer membrane</location>
        <topology evidence="1 11">Multi-pass membrane protein</topology>
    </subcellularLocation>
</comment>
<keyword evidence="7" id="KW-0406">Ion transport</keyword>
<dbReference type="InterPro" id="IPR000531">
    <property type="entry name" value="Beta-barrel_TonB"/>
</dbReference>
<keyword evidence="18" id="KW-1185">Reference proteome</keyword>
<dbReference type="Pfam" id="PF07715">
    <property type="entry name" value="Plug"/>
    <property type="match status" value="1"/>
</dbReference>
<protein>
    <submittedName>
        <fullName evidence="17">TonB-dependent receptor</fullName>
    </submittedName>
</protein>
<evidence type="ECO:0000259" key="16">
    <source>
        <dbReference type="Pfam" id="PF07715"/>
    </source>
</evidence>
<evidence type="ECO:0000256" key="2">
    <source>
        <dbReference type="ARBA" id="ARBA00022448"/>
    </source>
</evidence>
<comment type="caution">
    <text evidence="17">The sequence shown here is derived from an EMBL/GenBank/DDBJ whole genome shotgun (WGS) entry which is preliminary data.</text>
</comment>
<dbReference type="PANTHER" id="PTHR32552:SF81">
    <property type="entry name" value="TONB-DEPENDENT OUTER MEMBRANE RECEPTOR"/>
    <property type="match status" value="1"/>
</dbReference>
<keyword evidence="17" id="KW-0675">Receptor</keyword>
<organism evidence="17 18">
    <name type="scientific">Sphingomonas echinoides</name>
    <dbReference type="NCBI Taxonomy" id="59803"/>
    <lineage>
        <taxon>Bacteria</taxon>
        <taxon>Pseudomonadati</taxon>
        <taxon>Pseudomonadota</taxon>
        <taxon>Alphaproteobacteria</taxon>
        <taxon>Sphingomonadales</taxon>
        <taxon>Sphingomonadaceae</taxon>
        <taxon>Sphingomonas</taxon>
    </lineage>
</organism>
<evidence type="ECO:0000256" key="6">
    <source>
        <dbReference type="ARBA" id="ARBA00023004"/>
    </source>
</evidence>
<dbReference type="EMBL" id="JAWXXV010000001">
    <property type="protein sequence ID" value="MDX5985086.1"/>
    <property type="molecule type" value="Genomic_DNA"/>
</dbReference>
<keyword evidence="8 12" id="KW-0798">TonB box</keyword>
<keyword evidence="10 11" id="KW-0998">Cell outer membrane</keyword>
<dbReference type="InterPro" id="IPR036942">
    <property type="entry name" value="Beta-barrel_TonB_sf"/>
</dbReference>
<dbReference type="PROSITE" id="PS52016">
    <property type="entry name" value="TONB_DEPENDENT_REC_3"/>
    <property type="match status" value="1"/>
</dbReference>
<dbReference type="Gene3D" id="2.40.170.20">
    <property type="entry name" value="TonB-dependent receptor, beta-barrel domain"/>
    <property type="match status" value="2"/>
</dbReference>
<dbReference type="InterPro" id="IPR012910">
    <property type="entry name" value="Plug_dom"/>
</dbReference>
<evidence type="ECO:0000256" key="12">
    <source>
        <dbReference type="RuleBase" id="RU003357"/>
    </source>
</evidence>
<feature type="compositionally biased region" description="Low complexity" evidence="13">
    <location>
        <begin position="43"/>
        <end position="61"/>
    </location>
</feature>
<evidence type="ECO:0000256" key="1">
    <source>
        <dbReference type="ARBA" id="ARBA00004571"/>
    </source>
</evidence>
<keyword evidence="5 11" id="KW-0812">Transmembrane</keyword>